<dbReference type="Proteomes" id="UP000492821">
    <property type="component" value="Unassembled WGS sequence"/>
</dbReference>
<protein>
    <submittedName>
        <fullName evidence="2">Uncharacterized protein</fullName>
    </submittedName>
</protein>
<proteinExistence type="predicted"/>
<dbReference type="AlphaFoldDB" id="A0A7E4V4A8"/>
<dbReference type="WBParaSite" id="Pan_g16403.t1">
    <property type="protein sequence ID" value="Pan_g16403.t1"/>
    <property type="gene ID" value="Pan_g16403"/>
</dbReference>
<organism evidence="1 2">
    <name type="scientific">Panagrellus redivivus</name>
    <name type="common">Microworm</name>
    <dbReference type="NCBI Taxonomy" id="6233"/>
    <lineage>
        <taxon>Eukaryota</taxon>
        <taxon>Metazoa</taxon>
        <taxon>Ecdysozoa</taxon>
        <taxon>Nematoda</taxon>
        <taxon>Chromadorea</taxon>
        <taxon>Rhabditida</taxon>
        <taxon>Tylenchina</taxon>
        <taxon>Panagrolaimomorpha</taxon>
        <taxon>Panagrolaimoidea</taxon>
        <taxon>Panagrolaimidae</taxon>
        <taxon>Panagrellus</taxon>
    </lineage>
</organism>
<evidence type="ECO:0000313" key="2">
    <source>
        <dbReference type="WBParaSite" id="Pan_g16403.t1"/>
    </source>
</evidence>
<evidence type="ECO:0000313" key="1">
    <source>
        <dbReference type="Proteomes" id="UP000492821"/>
    </source>
</evidence>
<keyword evidence="1" id="KW-1185">Reference proteome</keyword>
<reference evidence="2" key="2">
    <citation type="submission" date="2020-10" db="UniProtKB">
        <authorList>
            <consortium name="WormBaseParasite"/>
        </authorList>
    </citation>
    <scope>IDENTIFICATION</scope>
</reference>
<name>A0A7E4V4A8_PANRE</name>
<reference evidence="1" key="1">
    <citation type="journal article" date="2013" name="Genetics">
        <title>The draft genome and transcriptome of Panagrellus redivivus are shaped by the harsh demands of a free-living lifestyle.</title>
        <authorList>
            <person name="Srinivasan J."/>
            <person name="Dillman A.R."/>
            <person name="Macchietto M.G."/>
            <person name="Heikkinen L."/>
            <person name="Lakso M."/>
            <person name="Fracchia K.M."/>
            <person name="Antoshechkin I."/>
            <person name="Mortazavi A."/>
            <person name="Wong G."/>
            <person name="Sternberg P.W."/>
        </authorList>
    </citation>
    <scope>NUCLEOTIDE SEQUENCE [LARGE SCALE GENOMIC DNA]</scope>
    <source>
        <strain evidence="1">MT8872</strain>
    </source>
</reference>
<sequence length="187" mass="21752">MPHYIETFICEIIKLSKTNTWDDAKYEWQVLNRYKCDFGAQRCLCGHRIGAVVVLYNPTTKQKVEVGNVCVKKFLDFGKKTKIMKMFRLIEADIEQALDKPSINYAYQHQWINDWERKFLLSTERFPITELSTAQTWKRIEINKIVVGEFQKPKQIPKAEGKVVKAQRCSVCSVKLSTGNVNDTVNK</sequence>
<accession>A0A7E4V4A8</accession>